<gene>
    <name evidence="1" type="ORF">CRH10_07565</name>
</gene>
<sequence>MSCAYCGERSDYTKEHIISSSVLDLFPECFATIDNARGKAYASDPVVKDVCSVCNNQKLSYIDNYAREFIEQYFVVDYSEDAILDFQYNYVLLQKVLLKYAFNDLRSHHGDTSFFTKDVREFLLNETLATPLSNVSILAGLAINTSPVPDYFFGNLKLQWAEKPVFLSNSMVEFINYSTGKIFPRKEMEIESMEGLLLSYVFRFNSGQFILLCWDESNPKTKDSQTIARLQYPYTLLPENEGHAKIERCTSEITYHRIGLIDVKWGQGIMDEITTMRRLANPRQRMWFLETTKKWKEEEKQLAKEHPRK</sequence>
<protein>
    <recommendedName>
        <fullName evidence="3">HNH endonuclease</fullName>
    </recommendedName>
</protein>
<name>A0A291TAJ1_9FIRM</name>
<dbReference type="RefSeq" id="WP_098923938.1">
    <property type="nucleotide sequence ID" value="NZ_CP023819.1"/>
</dbReference>
<evidence type="ECO:0000313" key="2">
    <source>
        <dbReference type="Proteomes" id="UP000223709"/>
    </source>
</evidence>
<evidence type="ECO:0000313" key="1">
    <source>
        <dbReference type="EMBL" id="ATL90166.1"/>
    </source>
</evidence>
<organism evidence="1 2">
    <name type="scientific">Faecalibacterium prausnitzii</name>
    <dbReference type="NCBI Taxonomy" id="853"/>
    <lineage>
        <taxon>Bacteria</taxon>
        <taxon>Bacillati</taxon>
        <taxon>Bacillota</taxon>
        <taxon>Clostridia</taxon>
        <taxon>Eubacteriales</taxon>
        <taxon>Oscillospiraceae</taxon>
        <taxon>Faecalibacterium</taxon>
    </lineage>
</organism>
<accession>A0A291TAJ1</accession>
<reference evidence="1 2" key="1">
    <citation type="submission" date="2017-10" db="EMBL/GenBank/DDBJ databases">
        <title>Complete Genome Sequence of Faecalibacterium prausnitzii isolated from the gut of healthy adult Indian.</title>
        <authorList>
            <person name="Bag S."/>
            <person name="Ghosh T.S."/>
            <person name="Das B."/>
        </authorList>
    </citation>
    <scope>NUCLEOTIDE SEQUENCE [LARGE SCALE GENOMIC DNA]</scope>
    <source>
        <strain evidence="1 2">Indica</strain>
    </source>
</reference>
<dbReference type="Proteomes" id="UP000223709">
    <property type="component" value="Chromosome"/>
</dbReference>
<proteinExistence type="predicted"/>
<evidence type="ECO:0008006" key="3">
    <source>
        <dbReference type="Google" id="ProtNLM"/>
    </source>
</evidence>
<dbReference type="AlphaFoldDB" id="A0A291TAJ1"/>
<dbReference type="EMBL" id="CP023819">
    <property type="protein sequence ID" value="ATL90166.1"/>
    <property type="molecule type" value="Genomic_DNA"/>
</dbReference>